<protein>
    <recommendedName>
        <fullName evidence="4">NmrA-like domain-containing protein</fullName>
    </recommendedName>
</protein>
<dbReference type="PANTHER" id="PTHR42748:SF30">
    <property type="entry name" value="NMRA-LIKE DOMAIN-CONTAINING PROTEIN"/>
    <property type="match status" value="1"/>
</dbReference>
<reference evidence="5 6" key="2">
    <citation type="journal article" date="2012" name="PLoS Pathog.">
        <title>Diverse lifestyles and strategies of plant pathogenesis encoded in the genomes of eighteen Dothideomycetes fungi.</title>
        <authorList>
            <person name="Ohm R.A."/>
            <person name="Feau N."/>
            <person name="Henrissat B."/>
            <person name="Schoch C.L."/>
            <person name="Horwitz B.A."/>
            <person name="Barry K.W."/>
            <person name="Condon B.J."/>
            <person name="Copeland A.C."/>
            <person name="Dhillon B."/>
            <person name="Glaser F."/>
            <person name="Hesse C.N."/>
            <person name="Kosti I."/>
            <person name="LaButti K."/>
            <person name="Lindquist E.A."/>
            <person name="Lucas S."/>
            <person name="Salamov A.A."/>
            <person name="Bradshaw R.E."/>
            <person name="Ciuffetti L."/>
            <person name="Hamelin R.C."/>
            <person name="Kema G.H.J."/>
            <person name="Lawrence C."/>
            <person name="Scott J.A."/>
            <person name="Spatafora J.W."/>
            <person name="Turgeon B.G."/>
            <person name="de Wit P.J.G.M."/>
            <person name="Zhong S."/>
            <person name="Goodwin S.B."/>
            <person name="Grigoriev I.V."/>
        </authorList>
    </citation>
    <scope>NUCLEOTIDE SEQUENCE [LARGE SCALE GENOMIC DNA]</scope>
    <source>
        <strain evidence="6">NZE10 / CBS 128990</strain>
    </source>
</reference>
<keyword evidence="3" id="KW-0560">Oxidoreductase</keyword>
<dbReference type="OrthoDB" id="3358371at2759"/>
<sequence length="213" mass="23443">MSDKKIITVSGATGNEKGSIIDTVLARSELFSEYTLRGVTRDPASSKSKTLTRIGVEMVKADLDDVEAMKQAIKGSYGVFGQREIQQGKNIFEAANSQGVKHYVFCSLPYVEKLANGELKHVDHFDGKALVEEYIEENKRDMIAHNFMPAMFITFAKQQIKNVNGTPTLVMPFPSDPIAWPLLEPRRDSGKYVMGLFEAGSPANSARAHGISA</sequence>
<dbReference type="GO" id="GO:0005634">
    <property type="term" value="C:nucleus"/>
    <property type="evidence" value="ECO:0007669"/>
    <property type="project" value="TreeGrafter"/>
</dbReference>
<dbReference type="Gene3D" id="3.40.50.720">
    <property type="entry name" value="NAD(P)-binding Rossmann-like Domain"/>
    <property type="match status" value="1"/>
</dbReference>
<dbReference type="Proteomes" id="UP000016933">
    <property type="component" value="Unassembled WGS sequence"/>
</dbReference>
<comment type="similarity">
    <text evidence="1">Belongs to the NmrA-type oxidoreductase family.</text>
</comment>
<dbReference type="InterPro" id="IPR036291">
    <property type="entry name" value="NAD(P)-bd_dom_sf"/>
</dbReference>
<dbReference type="GO" id="GO:0016491">
    <property type="term" value="F:oxidoreductase activity"/>
    <property type="evidence" value="ECO:0007669"/>
    <property type="project" value="UniProtKB-KW"/>
</dbReference>
<name>N1Q1V5_DOTSN</name>
<dbReference type="STRING" id="675120.N1Q1V5"/>
<dbReference type="AlphaFoldDB" id="N1Q1V5"/>
<feature type="domain" description="NmrA-like" evidence="4">
    <location>
        <begin position="4"/>
        <end position="198"/>
    </location>
</feature>
<evidence type="ECO:0000256" key="2">
    <source>
        <dbReference type="ARBA" id="ARBA00022857"/>
    </source>
</evidence>
<keyword evidence="6" id="KW-1185">Reference proteome</keyword>
<dbReference type="EMBL" id="KB446535">
    <property type="protein sequence ID" value="EME48479.1"/>
    <property type="molecule type" value="Genomic_DNA"/>
</dbReference>
<dbReference type="SUPFAM" id="SSF51735">
    <property type="entry name" value="NAD(P)-binding Rossmann-fold domains"/>
    <property type="match status" value="1"/>
</dbReference>
<proteinExistence type="inferred from homology"/>
<dbReference type="eggNOG" id="ENOG502QQEA">
    <property type="taxonomic scope" value="Eukaryota"/>
</dbReference>
<dbReference type="PANTHER" id="PTHR42748">
    <property type="entry name" value="NITROGEN METABOLITE REPRESSION PROTEIN NMRA FAMILY MEMBER"/>
    <property type="match status" value="1"/>
</dbReference>
<dbReference type="InterPro" id="IPR051164">
    <property type="entry name" value="NmrA-like_oxidored"/>
</dbReference>
<keyword evidence="2" id="KW-0521">NADP</keyword>
<evidence type="ECO:0000313" key="5">
    <source>
        <dbReference type="EMBL" id="EME48479.1"/>
    </source>
</evidence>
<evidence type="ECO:0000313" key="6">
    <source>
        <dbReference type="Proteomes" id="UP000016933"/>
    </source>
</evidence>
<dbReference type="InterPro" id="IPR008030">
    <property type="entry name" value="NmrA-like"/>
</dbReference>
<evidence type="ECO:0000256" key="1">
    <source>
        <dbReference type="ARBA" id="ARBA00006328"/>
    </source>
</evidence>
<organism evidence="5 6">
    <name type="scientific">Dothistroma septosporum (strain NZE10 / CBS 128990)</name>
    <name type="common">Red band needle blight fungus</name>
    <name type="synonym">Mycosphaerella pini</name>
    <dbReference type="NCBI Taxonomy" id="675120"/>
    <lineage>
        <taxon>Eukaryota</taxon>
        <taxon>Fungi</taxon>
        <taxon>Dikarya</taxon>
        <taxon>Ascomycota</taxon>
        <taxon>Pezizomycotina</taxon>
        <taxon>Dothideomycetes</taxon>
        <taxon>Dothideomycetidae</taxon>
        <taxon>Mycosphaerellales</taxon>
        <taxon>Mycosphaerellaceae</taxon>
        <taxon>Dothistroma</taxon>
    </lineage>
</organism>
<evidence type="ECO:0000256" key="3">
    <source>
        <dbReference type="ARBA" id="ARBA00023002"/>
    </source>
</evidence>
<evidence type="ECO:0000259" key="4">
    <source>
        <dbReference type="Pfam" id="PF05368"/>
    </source>
</evidence>
<dbReference type="Pfam" id="PF05368">
    <property type="entry name" value="NmrA"/>
    <property type="match status" value="1"/>
</dbReference>
<dbReference type="HOGENOM" id="CLU_007383_8_1_1"/>
<dbReference type="OMA" id="CKEIRVQ"/>
<gene>
    <name evidence="5" type="ORF">DOTSEDRAFT_76109</name>
</gene>
<accession>N1Q1V5</accession>
<reference evidence="6" key="1">
    <citation type="journal article" date="2012" name="PLoS Genet.">
        <title>The genomes of the fungal plant pathogens Cladosporium fulvum and Dothistroma septosporum reveal adaptation to different hosts and lifestyles but also signatures of common ancestry.</title>
        <authorList>
            <person name="de Wit P.J.G.M."/>
            <person name="van der Burgt A."/>
            <person name="Oekmen B."/>
            <person name="Stergiopoulos I."/>
            <person name="Abd-Elsalam K.A."/>
            <person name="Aerts A.L."/>
            <person name="Bahkali A.H."/>
            <person name="Beenen H.G."/>
            <person name="Chettri P."/>
            <person name="Cox M.P."/>
            <person name="Datema E."/>
            <person name="de Vries R.P."/>
            <person name="Dhillon B."/>
            <person name="Ganley A.R."/>
            <person name="Griffiths S.A."/>
            <person name="Guo Y."/>
            <person name="Hamelin R.C."/>
            <person name="Henrissat B."/>
            <person name="Kabir M.S."/>
            <person name="Jashni M.K."/>
            <person name="Kema G."/>
            <person name="Klaubauf S."/>
            <person name="Lapidus A."/>
            <person name="Levasseur A."/>
            <person name="Lindquist E."/>
            <person name="Mehrabi R."/>
            <person name="Ohm R.A."/>
            <person name="Owen T.J."/>
            <person name="Salamov A."/>
            <person name="Schwelm A."/>
            <person name="Schijlen E."/>
            <person name="Sun H."/>
            <person name="van den Burg H.A."/>
            <person name="van Ham R.C.H.J."/>
            <person name="Zhang S."/>
            <person name="Goodwin S.B."/>
            <person name="Grigoriev I.V."/>
            <person name="Collemare J."/>
            <person name="Bradshaw R.E."/>
        </authorList>
    </citation>
    <scope>NUCLEOTIDE SEQUENCE [LARGE SCALE GENOMIC DNA]</scope>
    <source>
        <strain evidence="6">NZE10 / CBS 128990</strain>
    </source>
</reference>